<dbReference type="EMBL" id="PCHA01000037">
    <property type="protein sequence ID" value="PKU93169.1"/>
    <property type="molecule type" value="Genomic_DNA"/>
</dbReference>
<keyword evidence="1" id="KW-0472">Membrane</keyword>
<dbReference type="RefSeq" id="WP_101431087.1">
    <property type="nucleotide sequence ID" value="NZ_PCHA01000037.1"/>
</dbReference>
<evidence type="ECO:0000313" key="2">
    <source>
        <dbReference type="EMBL" id="PKU93169.1"/>
    </source>
</evidence>
<organism evidence="2 3">
    <name type="scientific">Bifidobacterium pseudolongum subsp. globosum</name>
    <dbReference type="NCBI Taxonomy" id="1690"/>
    <lineage>
        <taxon>Bacteria</taxon>
        <taxon>Bacillati</taxon>
        <taxon>Actinomycetota</taxon>
        <taxon>Actinomycetes</taxon>
        <taxon>Bifidobacteriales</taxon>
        <taxon>Bifidobacteriaceae</taxon>
        <taxon>Bifidobacterium</taxon>
    </lineage>
</organism>
<comment type="caution">
    <text evidence="2">The sequence shown here is derived from an EMBL/GenBank/DDBJ whole genome shotgun (WGS) entry which is preliminary data.</text>
</comment>
<name>A0A2N3QNB4_9BIFI</name>
<reference evidence="2 3" key="1">
    <citation type="submission" date="2017-10" db="EMBL/GenBank/DDBJ databases">
        <title>Bifidobacterium genomics.</title>
        <authorList>
            <person name="Lugli G.A."/>
            <person name="Milani C."/>
            <person name="Mancabelli L."/>
        </authorList>
    </citation>
    <scope>NUCLEOTIDE SEQUENCE [LARGE SCALE GENOMIC DNA]</scope>
    <source>
        <strain evidence="2 3">1747B</strain>
    </source>
</reference>
<evidence type="ECO:0000313" key="3">
    <source>
        <dbReference type="Proteomes" id="UP000233722"/>
    </source>
</evidence>
<protein>
    <submittedName>
        <fullName evidence="2">Uncharacterized protein</fullName>
    </submittedName>
</protein>
<keyword evidence="1" id="KW-1133">Transmembrane helix</keyword>
<dbReference type="AlphaFoldDB" id="A0A2N3QNB4"/>
<gene>
    <name evidence="2" type="ORF">CQR45_1699</name>
</gene>
<evidence type="ECO:0000256" key="1">
    <source>
        <dbReference type="SAM" id="Phobius"/>
    </source>
</evidence>
<feature type="transmembrane region" description="Helical" evidence="1">
    <location>
        <begin position="6"/>
        <end position="26"/>
    </location>
</feature>
<dbReference type="Proteomes" id="UP000233722">
    <property type="component" value="Unassembled WGS sequence"/>
</dbReference>
<sequence>MDKAFIIGCWLVMATVVAVFVICTLLNHRQFKKLGLPLEFPPLQTDKTRIDHIRLEGWCGGMMELRYRIHNDSLHAMPVSTAFKDDGFTLHVCGATVPEGLPDLLQTTLLPGHSVTLTQRFYWNQFRKDCHIGRFQPLPECCTTEHWRLTYNPTGRELMPIIGNEPHPSPLFWHGSSGF</sequence>
<proteinExistence type="predicted"/>
<keyword evidence="1" id="KW-0812">Transmembrane</keyword>
<accession>A0A2N3QNB4</accession>